<dbReference type="Pfam" id="PF14214">
    <property type="entry name" value="Helitron_like_N"/>
    <property type="match status" value="2"/>
</dbReference>
<name>A0A8S3YAR7_PARAO</name>
<dbReference type="PANTHER" id="PTHR45786:SF74">
    <property type="entry name" value="ATP-DEPENDENT DNA HELICASE"/>
    <property type="match status" value="1"/>
</dbReference>
<gene>
    <name evidence="2" type="ORF">PAPOLLO_LOCUS28245</name>
</gene>
<organism evidence="2 3">
    <name type="scientific">Parnassius apollo</name>
    <name type="common">Apollo butterfly</name>
    <name type="synonym">Papilio apollo</name>
    <dbReference type="NCBI Taxonomy" id="110799"/>
    <lineage>
        <taxon>Eukaryota</taxon>
        <taxon>Metazoa</taxon>
        <taxon>Ecdysozoa</taxon>
        <taxon>Arthropoda</taxon>
        <taxon>Hexapoda</taxon>
        <taxon>Insecta</taxon>
        <taxon>Pterygota</taxon>
        <taxon>Neoptera</taxon>
        <taxon>Endopterygota</taxon>
        <taxon>Lepidoptera</taxon>
        <taxon>Glossata</taxon>
        <taxon>Ditrysia</taxon>
        <taxon>Papilionoidea</taxon>
        <taxon>Papilionidae</taxon>
        <taxon>Parnassiinae</taxon>
        <taxon>Parnassini</taxon>
        <taxon>Parnassius</taxon>
        <taxon>Parnassius</taxon>
    </lineage>
</organism>
<dbReference type="EMBL" id="CAJQZP010001707">
    <property type="protein sequence ID" value="CAG5059904.1"/>
    <property type="molecule type" value="Genomic_DNA"/>
</dbReference>
<keyword evidence="3" id="KW-1185">Reference proteome</keyword>
<evidence type="ECO:0000259" key="1">
    <source>
        <dbReference type="Pfam" id="PF14214"/>
    </source>
</evidence>
<reference evidence="2" key="1">
    <citation type="submission" date="2021-04" db="EMBL/GenBank/DDBJ databases">
        <authorList>
            <person name="Tunstrom K."/>
        </authorList>
    </citation>
    <scope>NUCLEOTIDE SEQUENCE</scope>
</reference>
<evidence type="ECO:0000313" key="3">
    <source>
        <dbReference type="Proteomes" id="UP000691718"/>
    </source>
</evidence>
<feature type="domain" description="Helitron helicase-like" evidence="1">
    <location>
        <begin position="90"/>
        <end position="145"/>
    </location>
</feature>
<dbReference type="InterPro" id="IPR025476">
    <property type="entry name" value="Helitron_helicase-like"/>
</dbReference>
<feature type="domain" description="Helitron helicase-like" evidence="1">
    <location>
        <begin position="153"/>
        <end position="209"/>
    </location>
</feature>
<dbReference type="PANTHER" id="PTHR45786">
    <property type="entry name" value="DNA BINDING PROTEIN-LIKE"/>
    <property type="match status" value="1"/>
</dbReference>
<proteinExistence type="predicted"/>
<dbReference type="OrthoDB" id="1728974at2759"/>
<protein>
    <submittedName>
        <fullName evidence="2">(apollo) hypothetical protein</fullName>
    </submittedName>
</protein>
<sequence>MIVHQRNKKIVYLKNVDRRIEPFTYPLFYPAGTDGYSPDLQLQTSYSSRSHLTRLELAQHRLSFRPEFVKFLTESTSTEGPDVRELSINALHFGGRLFQQYLVDTYIRVERGRIQWIKYNQNKILDEQYTGVTSFLNQLAEKKNATVEDKTISQQLPQDRPDIVARVAKLKFDQILEDLDKKQVFGKVSAFVYATEFQKRGLPHMHLLIIMKPGDKIHQAEELDDLMSSEIPQNDDLELRELVLKWMIHNPCGDLNTNAICMVHKNGRT</sequence>
<dbReference type="Proteomes" id="UP000691718">
    <property type="component" value="Unassembled WGS sequence"/>
</dbReference>
<dbReference type="AlphaFoldDB" id="A0A8S3YAR7"/>
<evidence type="ECO:0000313" key="2">
    <source>
        <dbReference type="EMBL" id="CAG5059904.1"/>
    </source>
</evidence>
<accession>A0A8S3YAR7</accession>
<comment type="caution">
    <text evidence="2">The sequence shown here is derived from an EMBL/GenBank/DDBJ whole genome shotgun (WGS) entry which is preliminary data.</text>
</comment>